<dbReference type="Proteomes" id="UP000177331">
    <property type="component" value="Unassembled WGS sequence"/>
</dbReference>
<proteinExistence type="predicted"/>
<name>A0A1F7W1S4_9BACT</name>
<dbReference type="InterPro" id="IPR000905">
    <property type="entry name" value="Gcp-like_dom"/>
</dbReference>
<evidence type="ECO:0000313" key="2">
    <source>
        <dbReference type="EMBL" id="OGL96596.1"/>
    </source>
</evidence>
<evidence type="ECO:0000313" key="3">
    <source>
        <dbReference type="Proteomes" id="UP000177331"/>
    </source>
</evidence>
<dbReference type="Pfam" id="PF00814">
    <property type="entry name" value="TsaD"/>
    <property type="match status" value="1"/>
</dbReference>
<feature type="domain" description="Gcp-like" evidence="1">
    <location>
        <begin position="42"/>
        <end position="90"/>
    </location>
</feature>
<evidence type="ECO:0000259" key="1">
    <source>
        <dbReference type="Pfam" id="PF00814"/>
    </source>
</evidence>
<dbReference type="Gene3D" id="3.30.420.40">
    <property type="match status" value="1"/>
</dbReference>
<sequence>MDLFLSAQDIQCITFGLVKDQTLFCEKTFDVPPENYLASLHTFLLEQSLSVSDIKRVFVVNGPGSFTASRVSVVIANTIAFTQQIGMVSIENPDRRPMRELMETVLQSKEQTFVVPAYDRPPNIT</sequence>
<dbReference type="SUPFAM" id="SSF53067">
    <property type="entry name" value="Actin-like ATPase domain"/>
    <property type="match status" value="1"/>
</dbReference>
<organism evidence="2 3">
    <name type="scientific">Candidatus Uhrbacteria bacterium RIFOXYB2_FULL_45_11</name>
    <dbReference type="NCBI Taxonomy" id="1802421"/>
    <lineage>
        <taxon>Bacteria</taxon>
        <taxon>Candidatus Uhriibacteriota</taxon>
    </lineage>
</organism>
<gene>
    <name evidence="2" type="ORF">A2318_02890</name>
</gene>
<dbReference type="EMBL" id="MGFD01000064">
    <property type="protein sequence ID" value="OGL96596.1"/>
    <property type="molecule type" value="Genomic_DNA"/>
</dbReference>
<reference evidence="2 3" key="1">
    <citation type="journal article" date="2016" name="Nat. Commun.">
        <title>Thousands of microbial genomes shed light on interconnected biogeochemical processes in an aquifer system.</title>
        <authorList>
            <person name="Anantharaman K."/>
            <person name="Brown C.T."/>
            <person name="Hug L.A."/>
            <person name="Sharon I."/>
            <person name="Castelle C.J."/>
            <person name="Probst A.J."/>
            <person name="Thomas B.C."/>
            <person name="Singh A."/>
            <person name="Wilkins M.J."/>
            <person name="Karaoz U."/>
            <person name="Brodie E.L."/>
            <person name="Williams K.H."/>
            <person name="Hubbard S.S."/>
            <person name="Banfield J.F."/>
        </authorList>
    </citation>
    <scope>NUCLEOTIDE SEQUENCE [LARGE SCALE GENOMIC DNA]</scope>
</reference>
<dbReference type="STRING" id="1802421.A2318_02890"/>
<dbReference type="AlphaFoldDB" id="A0A1F7W1S4"/>
<protein>
    <recommendedName>
        <fullName evidence="1">Gcp-like domain-containing protein</fullName>
    </recommendedName>
</protein>
<dbReference type="InterPro" id="IPR043129">
    <property type="entry name" value="ATPase_NBD"/>
</dbReference>
<accession>A0A1F7W1S4</accession>
<comment type="caution">
    <text evidence="2">The sequence shown here is derived from an EMBL/GenBank/DDBJ whole genome shotgun (WGS) entry which is preliminary data.</text>
</comment>